<feature type="domain" description="HTH LytTR-type" evidence="1">
    <location>
        <begin position="44"/>
        <end position="147"/>
    </location>
</feature>
<dbReference type="GO" id="GO:0000156">
    <property type="term" value="F:phosphorelay response regulator activity"/>
    <property type="evidence" value="ECO:0007669"/>
    <property type="project" value="InterPro"/>
</dbReference>
<evidence type="ECO:0000313" key="7">
    <source>
        <dbReference type="Proteomes" id="UP000263014"/>
    </source>
</evidence>
<name>A0A173X547_9FIRM</name>
<evidence type="ECO:0000313" key="2">
    <source>
        <dbReference type="EMBL" id="CUN45725.1"/>
    </source>
</evidence>
<dbReference type="PROSITE" id="PS50930">
    <property type="entry name" value="HTH_LYTTR"/>
    <property type="match status" value="1"/>
</dbReference>
<dbReference type="EMBL" id="CYZE01000001">
    <property type="protein sequence ID" value="CUN45725.1"/>
    <property type="molecule type" value="Genomic_DNA"/>
</dbReference>
<dbReference type="OrthoDB" id="9808614at2"/>
<dbReference type="Proteomes" id="UP000261023">
    <property type="component" value="Unassembled WGS sequence"/>
</dbReference>
<dbReference type="GO" id="GO:0003677">
    <property type="term" value="F:DNA binding"/>
    <property type="evidence" value="ECO:0007669"/>
    <property type="project" value="InterPro"/>
</dbReference>
<dbReference type="SMART" id="SM00850">
    <property type="entry name" value="LytTR"/>
    <property type="match status" value="1"/>
</dbReference>
<gene>
    <name evidence="3" type="ORF">DWX31_27520</name>
    <name evidence="4" type="ORF">DXD79_12230</name>
    <name evidence="2" type="ORF">ERS852407_00249</name>
</gene>
<dbReference type="PANTHER" id="PTHR37299">
    <property type="entry name" value="TRANSCRIPTIONAL REGULATOR-RELATED"/>
    <property type="match status" value="1"/>
</dbReference>
<dbReference type="InterPro" id="IPR007492">
    <property type="entry name" value="LytTR_DNA-bd_dom"/>
</dbReference>
<reference evidence="6 7" key="2">
    <citation type="submission" date="2018-08" db="EMBL/GenBank/DDBJ databases">
        <title>A genome reference for cultivated species of the human gut microbiota.</title>
        <authorList>
            <person name="Zou Y."/>
            <person name="Xue W."/>
            <person name="Luo G."/>
        </authorList>
    </citation>
    <scope>NUCLEOTIDE SEQUENCE [LARGE SCALE GENOMIC DNA]</scope>
    <source>
        <strain evidence="3 6">AF19-13AC</strain>
        <strain evidence="4 7">TM09-12</strain>
    </source>
</reference>
<dbReference type="AlphaFoldDB" id="A0A173X547"/>
<evidence type="ECO:0000313" key="6">
    <source>
        <dbReference type="Proteomes" id="UP000261023"/>
    </source>
</evidence>
<evidence type="ECO:0000313" key="3">
    <source>
        <dbReference type="EMBL" id="RGD67468.1"/>
    </source>
</evidence>
<dbReference type="Pfam" id="PF04397">
    <property type="entry name" value="LytTR"/>
    <property type="match status" value="1"/>
</dbReference>
<dbReference type="EMBL" id="QTJW01000025">
    <property type="protein sequence ID" value="RGD67468.1"/>
    <property type="molecule type" value="Genomic_DNA"/>
</dbReference>
<evidence type="ECO:0000313" key="4">
    <source>
        <dbReference type="EMBL" id="RGJ04690.1"/>
    </source>
</evidence>
<dbReference type="Proteomes" id="UP000263014">
    <property type="component" value="Unassembled WGS sequence"/>
</dbReference>
<organism evidence="2 5">
    <name type="scientific">Hungatella hathewayi</name>
    <dbReference type="NCBI Taxonomy" id="154046"/>
    <lineage>
        <taxon>Bacteria</taxon>
        <taxon>Bacillati</taxon>
        <taxon>Bacillota</taxon>
        <taxon>Clostridia</taxon>
        <taxon>Lachnospirales</taxon>
        <taxon>Lachnospiraceae</taxon>
        <taxon>Hungatella</taxon>
    </lineage>
</organism>
<sequence length="162" mass="19053">MKTLIREIPQEEPEHADLYVHRRDQAVLRLAEYVEQEEFRSVILTCFCGEKIERIPSSEIDYIETVQEKQLVHTAHGTLEVRKRLYELEHLLPSGFIRISKSVIMNMDHVKTYKPMVNGLMAAAFTDSSVVYISRKYLKDVRSQIMEVRNERKSKERTSIQL</sequence>
<dbReference type="InterPro" id="IPR046947">
    <property type="entry name" value="LytR-like"/>
</dbReference>
<dbReference type="Proteomes" id="UP000095651">
    <property type="component" value="Unassembled WGS sequence"/>
</dbReference>
<evidence type="ECO:0000259" key="1">
    <source>
        <dbReference type="PROSITE" id="PS50930"/>
    </source>
</evidence>
<reference evidence="2 5" key="1">
    <citation type="submission" date="2015-09" db="EMBL/GenBank/DDBJ databases">
        <authorList>
            <consortium name="Pathogen Informatics"/>
        </authorList>
    </citation>
    <scope>NUCLEOTIDE SEQUENCE [LARGE SCALE GENOMIC DNA]</scope>
    <source>
        <strain evidence="2 5">2789STDY5608850</strain>
    </source>
</reference>
<evidence type="ECO:0000313" key="5">
    <source>
        <dbReference type="Proteomes" id="UP000095651"/>
    </source>
</evidence>
<protein>
    <submittedName>
        <fullName evidence="3">LytTR family transcriptional regulator</fullName>
    </submittedName>
    <submittedName>
        <fullName evidence="2">Response regulator receiver protein</fullName>
    </submittedName>
</protein>
<dbReference type="RefSeq" id="WP_002604202.1">
    <property type="nucleotide sequence ID" value="NZ_CABIXC010000001.1"/>
</dbReference>
<dbReference type="EMBL" id="QSON01000005">
    <property type="protein sequence ID" value="RGJ04690.1"/>
    <property type="molecule type" value="Genomic_DNA"/>
</dbReference>
<accession>A0A173X547</accession>
<proteinExistence type="predicted"/>
<dbReference type="PANTHER" id="PTHR37299:SF4">
    <property type="entry name" value="TRANSCRIPTIONAL REGULATOR"/>
    <property type="match status" value="1"/>
</dbReference>
<dbReference type="Gene3D" id="2.40.50.1020">
    <property type="entry name" value="LytTr DNA-binding domain"/>
    <property type="match status" value="1"/>
</dbReference>